<comment type="caution">
    <text evidence="3">The sequence shown here is derived from an EMBL/GenBank/DDBJ whole genome shotgun (WGS) entry which is preliminary data.</text>
</comment>
<dbReference type="AlphaFoldDB" id="A0A9K3NGE2"/>
<evidence type="ECO:0000256" key="2">
    <source>
        <dbReference type="ARBA" id="ARBA00022786"/>
    </source>
</evidence>
<reference evidence="3" key="1">
    <citation type="journal article" date="2017" name="Nature">
        <title>The sunflower genome provides insights into oil metabolism, flowering and Asterid evolution.</title>
        <authorList>
            <person name="Badouin H."/>
            <person name="Gouzy J."/>
            <person name="Grassa C.J."/>
            <person name="Murat F."/>
            <person name="Staton S.E."/>
            <person name="Cottret L."/>
            <person name="Lelandais-Briere C."/>
            <person name="Owens G.L."/>
            <person name="Carrere S."/>
            <person name="Mayjonade B."/>
            <person name="Legrand L."/>
            <person name="Gill N."/>
            <person name="Kane N.C."/>
            <person name="Bowers J.E."/>
            <person name="Hubner S."/>
            <person name="Bellec A."/>
            <person name="Berard A."/>
            <person name="Berges H."/>
            <person name="Blanchet N."/>
            <person name="Boniface M.C."/>
            <person name="Brunel D."/>
            <person name="Catrice O."/>
            <person name="Chaidir N."/>
            <person name="Claudel C."/>
            <person name="Donnadieu C."/>
            <person name="Faraut T."/>
            <person name="Fievet G."/>
            <person name="Helmstetter N."/>
            <person name="King M."/>
            <person name="Knapp S.J."/>
            <person name="Lai Z."/>
            <person name="Le Paslier M.C."/>
            <person name="Lippi Y."/>
            <person name="Lorenzon L."/>
            <person name="Mandel J.R."/>
            <person name="Marage G."/>
            <person name="Marchand G."/>
            <person name="Marquand E."/>
            <person name="Bret-Mestries E."/>
            <person name="Morien E."/>
            <person name="Nambeesan S."/>
            <person name="Nguyen T."/>
            <person name="Pegot-Espagnet P."/>
            <person name="Pouilly N."/>
            <person name="Raftis F."/>
            <person name="Sallet E."/>
            <person name="Schiex T."/>
            <person name="Thomas J."/>
            <person name="Vandecasteele C."/>
            <person name="Vares D."/>
            <person name="Vear F."/>
            <person name="Vautrin S."/>
            <person name="Crespi M."/>
            <person name="Mangin B."/>
            <person name="Burke J.M."/>
            <person name="Salse J."/>
            <person name="Munos S."/>
            <person name="Vincourt P."/>
            <person name="Rieseberg L.H."/>
            <person name="Langlade N.B."/>
        </authorList>
    </citation>
    <scope>NUCLEOTIDE SEQUENCE</scope>
    <source>
        <tissue evidence="3">Leaves</tissue>
    </source>
</reference>
<gene>
    <name evidence="3" type="ORF">HanXRQr2_Chr07g0303261</name>
</gene>
<organism evidence="3 4">
    <name type="scientific">Helianthus annuus</name>
    <name type="common">Common sunflower</name>
    <dbReference type="NCBI Taxonomy" id="4232"/>
    <lineage>
        <taxon>Eukaryota</taxon>
        <taxon>Viridiplantae</taxon>
        <taxon>Streptophyta</taxon>
        <taxon>Embryophyta</taxon>
        <taxon>Tracheophyta</taxon>
        <taxon>Spermatophyta</taxon>
        <taxon>Magnoliopsida</taxon>
        <taxon>eudicotyledons</taxon>
        <taxon>Gunneridae</taxon>
        <taxon>Pentapetalae</taxon>
        <taxon>asterids</taxon>
        <taxon>campanulids</taxon>
        <taxon>Asterales</taxon>
        <taxon>Asteraceae</taxon>
        <taxon>Asteroideae</taxon>
        <taxon>Heliantheae alliance</taxon>
        <taxon>Heliantheae</taxon>
        <taxon>Helianthus</taxon>
    </lineage>
</organism>
<name>A0A9K3NGE2_HELAN</name>
<proteinExistence type="predicted"/>
<dbReference type="GO" id="GO:0061631">
    <property type="term" value="F:ubiquitin conjugating enzyme activity"/>
    <property type="evidence" value="ECO:0000318"/>
    <property type="project" value="GO_Central"/>
</dbReference>
<dbReference type="PANTHER" id="PTHR46116:SF41">
    <property type="entry name" value="UBIQUITIN-CONJUGATING ENZYME E2 25-RELATED"/>
    <property type="match status" value="1"/>
</dbReference>
<dbReference type="InterPro" id="IPR016135">
    <property type="entry name" value="UBQ-conjugating_enzyme/RWD"/>
</dbReference>
<keyword evidence="1" id="KW-0808">Transferase</keyword>
<protein>
    <submittedName>
        <fullName evidence="3">Ubiquitin-conjugating enzyme/RWD</fullName>
    </submittedName>
</protein>
<evidence type="ECO:0000313" key="4">
    <source>
        <dbReference type="Proteomes" id="UP000215914"/>
    </source>
</evidence>
<dbReference type="PANTHER" id="PTHR46116">
    <property type="entry name" value="(E3-INDEPENDENT) E2 UBIQUITIN-CONJUGATING ENZYME"/>
    <property type="match status" value="1"/>
</dbReference>
<keyword evidence="4" id="KW-1185">Reference proteome</keyword>
<sequence>MFECGEVRLNLSHQWTLPSGQIWVPLVTTMYDLLVAIRDKVLNADPLFHQPGFVDCGFSVVSEYFSFLYNKNVLIKSLKIMTCIMNKPPKNFEAFVIGHFRNRVIDIMKEYTAYVNGLKAGNGEGNNGCCCSHEFREAVASCISELNNSFNKIEQLLMTLSVL</sequence>
<keyword evidence="2" id="KW-0833">Ubl conjugation pathway</keyword>
<evidence type="ECO:0000313" key="3">
    <source>
        <dbReference type="EMBL" id="KAF5799326.1"/>
    </source>
</evidence>
<dbReference type="EMBL" id="MNCJ02000322">
    <property type="protein sequence ID" value="KAF5799326.1"/>
    <property type="molecule type" value="Genomic_DNA"/>
</dbReference>
<dbReference type="Proteomes" id="UP000215914">
    <property type="component" value="Unassembled WGS sequence"/>
</dbReference>
<dbReference type="Gramene" id="mRNA:HanXRQr2_Chr07g0303261">
    <property type="protein sequence ID" value="mRNA:HanXRQr2_Chr07g0303261"/>
    <property type="gene ID" value="HanXRQr2_Chr07g0303261"/>
</dbReference>
<reference evidence="3" key="2">
    <citation type="submission" date="2020-06" db="EMBL/GenBank/DDBJ databases">
        <title>Helianthus annuus Genome sequencing and assembly Release 2.</title>
        <authorList>
            <person name="Gouzy J."/>
            <person name="Langlade N."/>
            <person name="Munos S."/>
        </authorList>
    </citation>
    <scope>NUCLEOTIDE SEQUENCE</scope>
    <source>
        <tissue evidence="3">Leaves</tissue>
    </source>
</reference>
<dbReference type="Gene3D" id="3.10.110.10">
    <property type="entry name" value="Ubiquitin Conjugating Enzyme"/>
    <property type="match status" value="1"/>
</dbReference>
<accession>A0A9K3NGE2</accession>
<evidence type="ECO:0000256" key="1">
    <source>
        <dbReference type="ARBA" id="ARBA00022679"/>
    </source>
</evidence>